<dbReference type="Pfam" id="PF01497">
    <property type="entry name" value="Peripla_BP_2"/>
    <property type="match status" value="1"/>
</dbReference>
<dbReference type="SUPFAM" id="SSF53807">
    <property type="entry name" value="Helical backbone' metal receptor"/>
    <property type="match status" value="1"/>
</dbReference>
<keyword evidence="17" id="KW-1185">Reference proteome</keyword>
<dbReference type="Proteomes" id="UP001281447">
    <property type="component" value="Unassembled WGS sequence"/>
</dbReference>
<keyword evidence="11" id="KW-0564">Palmitate</keyword>
<evidence type="ECO:0000256" key="3">
    <source>
        <dbReference type="ARBA" id="ARBA00015862"/>
    </source>
</evidence>
<sequence length="284" mass="32152">MLKPLQLRRRIPKKETDSSPQRIVALSVAVAEIFDALDLDLVGIPTSYKQLPNRYKDAKELGNAKNPDLELMQSLKPTEVLSLTTLEYDVKPLLDKGKFQSYFVDLTSLEAMMEEITHFGEKYDRKEQAAKVNQRFKDKLQEIQGKTAGKDSPYVLILLGIPGSYLVATEKSYIGDLVKRVGGKNVANGFLKSDSKEEFLASNSEALYQSDPDIILRLAHGMPDEVVAMFNKEFKDNDIWKHFTAVKEGKVYDLEEILFPTTGTIRADEALEHLFQLLYKGKDE</sequence>
<keyword evidence="9" id="KW-0408">Iron</keyword>
<evidence type="ECO:0000256" key="14">
    <source>
        <dbReference type="ARBA" id="ARBA00031463"/>
    </source>
</evidence>
<evidence type="ECO:0000313" key="17">
    <source>
        <dbReference type="Proteomes" id="UP001281447"/>
    </source>
</evidence>
<accession>A0ABU5C269</accession>
<evidence type="ECO:0000256" key="8">
    <source>
        <dbReference type="ARBA" id="ARBA00022729"/>
    </source>
</evidence>
<dbReference type="PANTHER" id="PTHR30535">
    <property type="entry name" value="VITAMIN B12-BINDING PROTEIN"/>
    <property type="match status" value="1"/>
</dbReference>
<dbReference type="InterPro" id="IPR050902">
    <property type="entry name" value="ABC_Transporter_SBP"/>
</dbReference>
<dbReference type="PROSITE" id="PS50983">
    <property type="entry name" value="FE_B12_PBP"/>
    <property type="match status" value="1"/>
</dbReference>
<evidence type="ECO:0000259" key="15">
    <source>
        <dbReference type="PROSITE" id="PS50983"/>
    </source>
</evidence>
<keyword evidence="4" id="KW-0813">Transport</keyword>
<keyword evidence="6" id="KW-0349">Heme</keyword>
<dbReference type="InterPro" id="IPR019957">
    <property type="entry name" value="ABC_transptr_haem-bd_IsdE"/>
</dbReference>
<evidence type="ECO:0000256" key="11">
    <source>
        <dbReference type="ARBA" id="ARBA00023139"/>
    </source>
</evidence>
<evidence type="ECO:0000256" key="5">
    <source>
        <dbReference type="ARBA" id="ARBA00022475"/>
    </source>
</evidence>
<gene>
    <name evidence="16" type="primary">isdE</name>
    <name evidence="16" type="ORF">RWE15_01870</name>
</gene>
<dbReference type="PANTHER" id="PTHR30535:SF36">
    <property type="entry name" value="HIGH-AFFINITY HEME UPTAKE SYSTEM PROTEIN ISDE"/>
    <property type="match status" value="1"/>
</dbReference>
<evidence type="ECO:0000256" key="2">
    <source>
        <dbReference type="ARBA" id="ARBA00008814"/>
    </source>
</evidence>
<comment type="cofactor">
    <cofactor evidence="1">
        <name>heme b</name>
        <dbReference type="ChEBI" id="CHEBI:60344"/>
    </cofactor>
</comment>
<evidence type="ECO:0000256" key="10">
    <source>
        <dbReference type="ARBA" id="ARBA00023136"/>
    </source>
</evidence>
<proteinExistence type="inferred from homology"/>
<evidence type="ECO:0000256" key="6">
    <source>
        <dbReference type="ARBA" id="ARBA00022617"/>
    </source>
</evidence>
<evidence type="ECO:0000256" key="12">
    <source>
        <dbReference type="ARBA" id="ARBA00023288"/>
    </source>
</evidence>
<protein>
    <recommendedName>
        <fullName evidence="3">High-affinity heme uptake system protein IsdE</fullName>
    </recommendedName>
    <alternativeName>
        <fullName evidence="14">Iron-regulated surface determinant protein E</fullName>
    </alternativeName>
    <alternativeName>
        <fullName evidence="13">Staphylococcal iron-regulated protein F</fullName>
    </alternativeName>
</protein>
<keyword evidence="10" id="KW-0472">Membrane</keyword>
<dbReference type="NCBIfam" id="TIGR03659">
    <property type="entry name" value="IsdE"/>
    <property type="match status" value="1"/>
</dbReference>
<keyword evidence="5" id="KW-1003">Cell membrane</keyword>
<evidence type="ECO:0000256" key="13">
    <source>
        <dbReference type="ARBA" id="ARBA00031148"/>
    </source>
</evidence>
<reference evidence="16 17" key="1">
    <citation type="submission" date="2023-10" db="EMBL/GenBank/DDBJ databases">
        <title>Virgibacillus halophilus 5B73C genome.</title>
        <authorList>
            <person name="Miliotis G."/>
            <person name="Sengupta P."/>
            <person name="Hameed A."/>
            <person name="Chuvochina M."/>
            <person name="Mcdonagh F."/>
            <person name="Simpson A.C."/>
            <person name="Singh N.K."/>
            <person name="Rekha P.D."/>
            <person name="Raman K."/>
            <person name="Hugenholtz P."/>
            <person name="Venkateswaran K."/>
        </authorList>
    </citation>
    <scope>NUCLEOTIDE SEQUENCE [LARGE SCALE GENOMIC DNA]</scope>
    <source>
        <strain evidence="16 17">5B73C</strain>
    </source>
</reference>
<evidence type="ECO:0000256" key="1">
    <source>
        <dbReference type="ARBA" id="ARBA00001970"/>
    </source>
</evidence>
<dbReference type="InterPro" id="IPR002491">
    <property type="entry name" value="ABC_transptr_periplasmic_BD"/>
</dbReference>
<evidence type="ECO:0000256" key="7">
    <source>
        <dbReference type="ARBA" id="ARBA00022723"/>
    </source>
</evidence>
<dbReference type="Gene3D" id="3.40.50.1980">
    <property type="entry name" value="Nitrogenase molybdenum iron protein domain"/>
    <property type="match status" value="2"/>
</dbReference>
<name>A0ABU5C269_9BACI</name>
<keyword evidence="12" id="KW-0449">Lipoprotein</keyword>
<organism evidence="16 17">
    <name type="scientific">Tigheibacillus halophilus</name>
    <dbReference type="NCBI Taxonomy" id="361280"/>
    <lineage>
        <taxon>Bacteria</taxon>
        <taxon>Bacillati</taxon>
        <taxon>Bacillota</taxon>
        <taxon>Bacilli</taxon>
        <taxon>Bacillales</taxon>
        <taxon>Bacillaceae</taxon>
        <taxon>Tigheibacillus</taxon>
    </lineage>
</organism>
<feature type="domain" description="Fe/B12 periplasmic-binding" evidence="15">
    <location>
        <begin position="22"/>
        <end position="282"/>
    </location>
</feature>
<dbReference type="EMBL" id="JAWDIP010000003">
    <property type="protein sequence ID" value="MDY0393402.1"/>
    <property type="molecule type" value="Genomic_DNA"/>
</dbReference>
<comment type="caution">
    <text evidence="16">The sequence shown here is derived from an EMBL/GenBank/DDBJ whole genome shotgun (WGS) entry which is preliminary data.</text>
</comment>
<keyword evidence="7" id="KW-0479">Metal-binding</keyword>
<evidence type="ECO:0000256" key="4">
    <source>
        <dbReference type="ARBA" id="ARBA00022448"/>
    </source>
</evidence>
<evidence type="ECO:0000256" key="9">
    <source>
        <dbReference type="ARBA" id="ARBA00023004"/>
    </source>
</evidence>
<comment type="similarity">
    <text evidence="2">Belongs to the bacterial solute-binding protein 8 family.</text>
</comment>
<keyword evidence="8" id="KW-0732">Signal</keyword>
<evidence type="ECO:0000313" key="16">
    <source>
        <dbReference type="EMBL" id="MDY0393402.1"/>
    </source>
</evidence>